<sequence length="119" mass="13221">MFEIIEDPQFVEDVRVDVPDGEGWRKDVLRTRFRAIPVSEMEELENSGGAKAVLDRIVVSFEQLVDRDKKPVDGAGEWRTKLLEFAFVRSAIIRHYYVASAGLRSGNSASSAAPGLAPN</sequence>
<dbReference type="EMBL" id="PVEP01000005">
    <property type="protein sequence ID" value="PQV56409.1"/>
    <property type="molecule type" value="Genomic_DNA"/>
</dbReference>
<reference evidence="1 2" key="1">
    <citation type="submission" date="2018-02" db="EMBL/GenBank/DDBJ databases">
        <title>Genomic Encyclopedia of Archaeal and Bacterial Type Strains, Phase II (KMG-II): from individual species to whole genera.</title>
        <authorList>
            <person name="Goeker M."/>
        </authorList>
    </citation>
    <scope>NUCLEOTIDE SEQUENCE [LARGE SCALE GENOMIC DNA]</scope>
    <source>
        <strain evidence="1 2">DSM 18921</strain>
    </source>
</reference>
<comment type="caution">
    <text evidence="1">The sequence shown here is derived from an EMBL/GenBank/DDBJ whole genome shotgun (WGS) entry which is preliminary data.</text>
</comment>
<keyword evidence="2" id="KW-1185">Reference proteome</keyword>
<dbReference type="Proteomes" id="UP000238338">
    <property type="component" value="Unassembled WGS sequence"/>
</dbReference>
<dbReference type="AlphaFoldDB" id="A0A2S8S6G3"/>
<proteinExistence type="predicted"/>
<dbReference type="RefSeq" id="WP_105515251.1">
    <property type="nucleotide sequence ID" value="NZ_PVEP01000005.1"/>
</dbReference>
<evidence type="ECO:0000313" key="2">
    <source>
        <dbReference type="Proteomes" id="UP000238338"/>
    </source>
</evidence>
<evidence type="ECO:0000313" key="1">
    <source>
        <dbReference type="EMBL" id="PQV56409.1"/>
    </source>
</evidence>
<gene>
    <name evidence="1" type="ORF">LX70_02675</name>
</gene>
<dbReference type="OrthoDB" id="7743875at2"/>
<name>A0A2S8S6G3_9RHOB</name>
<accession>A0A2S8S6G3</accession>
<protein>
    <submittedName>
        <fullName evidence="1">Uncharacterized protein</fullName>
    </submittedName>
</protein>
<organism evidence="1 2">
    <name type="scientific">Albidovulum denitrificans</name>
    <dbReference type="NCBI Taxonomy" id="404881"/>
    <lineage>
        <taxon>Bacteria</taxon>
        <taxon>Pseudomonadati</taxon>
        <taxon>Pseudomonadota</taxon>
        <taxon>Alphaproteobacteria</taxon>
        <taxon>Rhodobacterales</taxon>
        <taxon>Paracoccaceae</taxon>
        <taxon>Albidovulum</taxon>
    </lineage>
</organism>